<protein>
    <submittedName>
        <fullName evidence="1">Uncharacterized protein</fullName>
    </submittedName>
</protein>
<proteinExistence type="predicted"/>
<sequence>MCHTHSASIELFLKCDFFMCPQIRLFDWLGPQYSGKIVIRNIVMCLTLRCFQYFSSIRSVQTAVGIRRRPVTRFHWQTLCSHVRVLV</sequence>
<organism evidence="1">
    <name type="scientific">Anguilla anguilla</name>
    <name type="common">European freshwater eel</name>
    <name type="synonym">Muraena anguilla</name>
    <dbReference type="NCBI Taxonomy" id="7936"/>
    <lineage>
        <taxon>Eukaryota</taxon>
        <taxon>Metazoa</taxon>
        <taxon>Chordata</taxon>
        <taxon>Craniata</taxon>
        <taxon>Vertebrata</taxon>
        <taxon>Euteleostomi</taxon>
        <taxon>Actinopterygii</taxon>
        <taxon>Neopterygii</taxon>
        <taxon>Teleostei</taxon>
        <taxon>Anguilliformes</taxon>
        <taxon>Anguillidae</taxon>
        <taxon>Anguilla</taxon>
    </lineage>
</organism>
<accession>A0A0E9XIF5</accession>
<dbReference type="AlphaFoldDB" id="A0A0E9XIF5"/>
<evidence type="ECO:0000313" key="1">
    <source>
        <dbReference type="EMBL" id="JAI01616.1"/>
    </source>
</evidence>
<reference evidence="1" key="2">
    <citation type="journal article" date="2015" name="Fish Shellfish Immunol.">
        <title>Early steps in the European eel (Anguilla anguilla)-Vibrio vulnificus interaction in the gills: Role of the RtxA13 toxin.</title>
        <authorList>
            <person name="Callol A."/>
            <person name="Pajuelo D."/>
            <person name="Ebbesson L."/>
            <person name="Teles M."/>
            <person name="MacKenzie S."/>
            <person name="Amaro C."/>
        </authorList>
    </citation>
    <scope>NUCLEOTIDE SEQUENCE</scope>
</reference>
<reference evidence="1" key="1">
    <citation type="submission" date="2014-11" db="EMBL/GenBank/DDBJ databases">
        <authorList>
            <person name="Amaro Gonzalez C."/>
        </authorList>
    </citation>
    <scope>NUCLEOTIDE SEQUENCE</scope>
</reference>
<dbReference type="EMBL" id="GBXM01006962">
    <property type="protein sequence ID" value="JAI01616.1"/>
    <property type="molecule type" value="Transcribed_RNA"/>
</dbReference>
<name>A0A0E9XIF5_ANGAN</name>